<organism evidence="3 4">
    <name type="scientific">Paenibacillus aestuarii</name>
    <dbReference type="NCBI Taxonomy" id="516965"/>
    <lineage>
        <taxon>Bacteria</taxon>
        <taxon>Bacillati</taxon>
        <taxon>Bacillota</taxon>
        <taxon>Bacilli</taxon>
        <taxon>Bacillales</taxon>
        <taxon>Paenibacillaceae</taxon>
        <taxon>Paenibacillus</taxon>
    </lineage>
</organism>
<keyword evidence="4" id="KW-1185">Reference proteome</keyword>
<name>A0ABW0KI99_9BACL</name>
<reference evidence="4" key="1">
    <citation type="journal article" date="2019" name="Int. J. Syst. Evol. Microbiol.">
        <title>The Global Catalogue of Microorganisms (GCM) 10K type strain sequencing project: providing services to taxonomists for standard genome sequencing and annotation.</title>
        <authorList>
            <consortium name="The Broad Institute Genomics Platform"/>
            <consortium name="The Broad Institute Genome Sequencing Center for Infectious Disease"/>
            <person name="Wu L."/>
            <person name="Ma J."/>
        </authorList>
    </citation>
    <scope>NUCLEOTIDE SEQUENCE [LARGE SCALE GENOMIC DNA]</scope>
    <source>
        <strain evidence="4">KACC 11904</strain>
    </source>
</reference>
<dbReference type="SUPFAM" id="SSF69304">
    <property type="entry name" value="Tricorn protease N-terminal domain"/>
    <property type="match status" value="1"/>
</dbReference>
<accession>A0ABW0KI99</accession>
<gene>
    <name evidence="3" type="ORF">ACFPOG_31990</name>
</gene>
<feature type="signal peptide" evidence="1">
    <location>
        <begin position="1"/>
        <end position="27"/>
    </location>
</feature>
<dbReference type="PROSITE" id="PS51257">
    <property type="entry name" value="PROKAR_LIPOPROTEIN"/>
    <property type="match status" value="1"/>
</dbReference>
<sequence length="538" mass="59929">MSNRKKISLLSLVIGACWMMLPAGGHAAESSVKVTLPNFQVKLNGHVVDNPYRQYPLLVYKDITYFPMTYFDSRMLGLVSTWSAENGLAIQKDQVTAAYHTYESDKKNAVSNRASIASFDITVNGHPVNNAKQEYPLLTYKDVTYFPLTWAYAHDQFGWNYTWDAAEGLTIDSDNPQLEQIGLPAEAGANSVALYKGYYYYTLTNGSKNEIYRAPVNDLHARELVYTYDIETAYGLQKMMGFELRNDDELWFNFHLGGGIMGHDEYGKIAPNGHGSIEHRGYLNFEDAAIGTVIVDYSVPPSSNNLWLIPQDHAGTHEAKSIGNPNFLYGWHTPDGGATSFARGTSSAVRGNDVYVLASETGYANNMMNYIYKVNVTTNQTVKVVRDAVSQFAVRGNELYYIKQDDSYIYSFNLDGTNESKRSARKATSWYISAEGNLYYLSLDEQGANHLFKAMADGDDKQILPDALQSVEAINNWLICTPANGRYEGLIILDPSGKLLAKMAEPISSLFIHDGQIVMTTTEDHLVVSLGARATQED</sequence>
<comment type="caution">
    <text evidence="3">The sequence shown here is derived from an EMBL/GenBank/DDBJ whole genome shotgun (WGS) entry which is preliminary data.</text>
</comment>
<proteinExistence type="predicted"/>
<evidence type="ECO:0000256" key="1">
    <source>
        <dbReference type="SAM" id="SignalP"/>
    </source>
</evidence>
<evidence type="ECO:0000313" key="3">
    <source>
        <dbReference type="EMBL" id="MFC5452832.1"/>
    </source>
</evidence>
<dbReference type="Pfam" id="PF16472">
    <property type="entry name" value="DUF5050"/>
    <property type="match status" value="1"/>
</dbReference>
<dbReference type="RefSeq" id="WP_270879098.1">
    <property type="nucleotide sequence ID" value="NZ_JAQFVF010000023.1"/>
</dbReference>
<evidence type="ECO:0000313" key="4">
    <source>
        <dbReference type="Proteomes" id="UP001596044"/>
    </source>
</evidence>
<feature type="domain" description="Prolow-density lipoprotein receptor-related protein 1-like beta-propeller" evidence="2">
    <location>
        <begin position="365"/>
        <end position="478"/>
    </location>
</feature>
<dbReference type="EMBL" id="JBHSMJ010000065">
    <property type="protein sequence ID" value="MFC5452832.1"/>
    <property type="molecule type" value="Genomic_DNA"/>
</dbReference>
<dbReference type="Proteomes" id="UP001596044">
    <property type="component" value="Unassembled WGS sequence"/>
</dbReference>
<keyword evidence="1" id="KW-0732">Signal</keyword>
<protein>
    <submittedName>
        <fullName evidence="3">DUF5050 domain-containing protein</fullName>
    </submittedName>
</protein>
<feature type="chain" id="PRO_5046832011" evidence="1">
    <location>
        <begin position="28"/>
        <end position="538"/>
    </location>
</feature>
<dbReference type="InterPro" id="IPR032485">
    <property type="entry name" value="LRP1-like_beta_prop"/>
</dbReference>
<evidence type="ECO:0000259" key="2">
    <source>
        <dbReference type="Pfam" id="PF16472"/>
    </source>
</evidence>